<feature type="compositionally biased region" description="Low complexity" evidence="1">
    <location>
        <begin position="343"/>
        <end position="359"/>
    </location>
</feature>
<dbReference type="CDD" id="cd00118">
    <property type="entry name" value="LysM"/>
    <property type="match status" value="1"/>
</dbReference>
<feature type="transmembrane region" description="Helical" evidence="2">
    <location>
        <begin position="540"/>
        <end position="561"/>
    </location>
</feature>
<evidence type="ECO:0000313" key="5">
    <source>
        <dbReference type="Proteomes" id="UP000178885"/>
    </source>
</evidence>
<dbReference type="PANTHER" id="PTHR48125:SF10">
    <property type="entry name" value="OS12G0136300 PROTEIN"/>
    <property type="match status" value="1"/>
</dbReference>
<organism evidence="4 5">
    <name type="scientific">Candidatus Muproteobacteria bacterium RBG_16_65_34</name>
    <dbReference type="NCBI Taxonomy" id="1817760"/>
    <lineage>
        <taxon>Bacteria</taxon>
        <taxon>Pseudomonadati</taxon>
        <taxon>Pseudomonadota</taxon>
        <taxon>Candidatus Muproteobacteria</taxon>
    </lineage>
</organism>
<keyword evidence="2" id="KW-0812">Transmembrane</keyword>
<sequence length="937" mass="98450">MTGVAGLALALTLLFTPLTGQALGLGKLKVHSALNAPLNAEIEITSVGEKELRGLNVGLASRRDFEDAAVARLPFLSEIKFTVVKRADGGYVLQLRTEQQIEEPFLHLLLQLDWPGGRLVREYTALIDPPSYLTGKPAGIEPPRVAPAPKPEPVPVPLPVPTAQIEPQALPAEETRVAEVPTAPADDRLFGPENMQPSSVVISDATGWPVEAEERKAVEPSVTAAPRPAVVPAWAGASEYRVKQGDTLWEIAEKLRADKRLGTEQAVIALYNANRHAFFGNNVNNLHAGKILKVPEREEVEAISQSLARKEFRAQYDVWQEYKLKLAGAGRGIKVAGAETETAQAPAKPEQAAKAPAAEGVRKPEPEPAEKGRPGELLKIVRANLHAEKGAAAAKVAETESRKGAAGEHRALAEKVATLEESLESRRLQTQELANKVGQVRAQLKNEARLIELENKEFAAAQARAKPQDIKPVEPAPKPEAAKPPEKPVPKATAPEKPAAPPVPVVAAAKPEIKKPVAPPSPPEGKGWLDELAGIFGGEFVLPALIGVVVFASGAIALVYFRRRRKSLAEFEESILSSEPVTGEGASSATTGPAITAGDTSFLSDFSQGAAGPAHTDEVDPIAEAEVYLAYGRDETAEEILKDAVVKNPGRPELKVKLLEIYHQRKDLKAFETLAEELYAAFGGRGGKPWEKVEEMGRKLNPENPMFRGGAPAKPAAVPKPKPAAAPDFGATVKMSAEELAMALTPAPAAGAPAQASASPAGDFDFDLGAPAPAASGGGIDFDLDFATAKPAAAPAVDFGATMKLSAAELGTAPTADTGLESLDFGQPLDNLIDFDVGAGAPAAAGAPSAEEAAAPAGAEAGGIEWEMSAPAGAESAPAEETQSTAQWDETATKLDLAKAYIDMGDAEGARSILEEVMAEGNDQQKTQAKELAAQLA</sequence>
<dbReference type="STRING" id="1817760.A2151_00895"/>
<accession>A0A1F6TNT9</accession>
<evidence type="ECO:0000259" key="3">
    <source>
        <dbReference type="PROSITE" id="PS51782"/>
    </source>
</evidence>
<evidence type="ECO:0000256" key="1">
    <source>
        <dbReference type="SAM" id="MobiDB-lite"/>
    </source>
</evidence>
<feature type="compositionally biased region" description="Basic and acidic residues" evidence="1">
    <location>
        <begin position="480"/>
        <end position="489"/>
    </location>
</feature>
<dbReference type="Gene3D" id="1.20.58.2200">
    <property type="match status" value="1"/>
</dbReference>
<feature type="region of interest" description="Disordered" evidence="1">
    <location>
        <begin position="702"/>
        <end position="725"/>
    </location>
</feature>
<evidence type="ECO:0000256" key="2">
    <source>
        <dbReference type="SAM" id="Phobius"/>
    </source>
</evidence>
<dbReference type="Pfam" id="PF25800">
    <property type="entry name" value="FimV_N"/>
    <property type="match status" value="1"/>
</dbReference>
<feature type="compositionally biased region" description="Basic and acidic residues" evidence="1">
    <location>
        <begin position="360"/>
        <end position="376"/>
    </location>
</feature>
<dbReference type="Proteomes" id="UP000178885">
    <property type="component" value="Unassembled WGS sequence"/>
</dbReference>
<evidence type="ECO:0000313" key="4">
    <source>
        <dbReference type="EMBL" id="OGI46807.1"/>
    </source>
</evidence>
<protein>
    <recommendedName>
        <fullName evidence="3">LysM domain-containing protein</fullName>
    </recommendedName>
</protein>
<dbReference type="Gene3D" id="3.10.350.10">
    <property type="entry name" value="LysM domain"/>
    <property type="match status" value="1"/>
</dbReference>
<dbReference type="InterPro" id="IPR018392">
    <property type="entry name" value="LysM"/>
</dbReference>
<dbReference type="InterPro" id="IPR038440">
    <property type="entry name" value="FimV_C_sf"/>
</dbReference>
<dbReference type="InterPro" id="IPR020012">
    <property type="entry name" value="LysM_FimV"/>
</dbReference>
<keyword evidence="2" id="KW-0472">Membrane</keyword>
<dbReference type="NCBIfam" id="TIGR03505">
    <property type="entry name" value="FimV_core"/>
    <property type="match status" value="1"/>
</dbReference>
<dbReference type="Pfam" id="PF01476">
    <property type="entry name" value="LysM"/>
    <property type="match status" value="1"/>
</dbReference>
<dbReference type="InterPro" id="IPR036779">
    <property type="entry name" value="LysM_dom_sf"/>
</dbReference>
<dbReference type="InterPro" id="IPR020011">
    <property type="entry name" value="FimV_C"/>
</dbReference>
<feature type="domain" description="LysM" evidence="3">
    <location>
        <begin position="238"/>
        <end position="294"/>
    </location>
</feature>
<keyword evidence="2" id="KW-1133">Transmembrane helix</keyword>
<feature type="region of interest" description="Disordered" evidence="1">
    <location>
        <begin position="462"/>
        <end position="502"/>
    </location>
</feature>
<dbReference type="NCBIfam" id="TIGR03504">
    <property type="entry name" value="FimV_Cterm"/>
    <property type="match status" value="1"/>
</dbReference>
<dbReference type="PANTHER" id="PTHR48125">
    <property type="entry name" value="LP07818P1"/>
    <property type="match status" value="1"/>
</dbReference>
<dbReference type="SMART" id="SM00257">
    <property type="entry name" value="LysM"/>
    <property type="match status" value="1"/>
</dbReference>
<dbReference type="PROSITE" id="PS51782">
    <property type="entry name" value="LYSM"/>
    <property type="match status" value="1"/>
</dbReference>
<name>A0A1F6TNT9_9PROT</name>
<feature type="region of interest" description="Disordered" evidence="1">
    <location>
        <begin position="340"/>
        <end position="376"/>
    </location>
</feature>
<dbReference type="InterPro" id="IPR057840">
    <property type="entry name" value="FimV_N"/>
</dbReference>
<gene>
    <name evidence="4" type="ORF">A2151_00895</name>
</gene>
<dbReference type="EMBL" id="MFSU01000074">
    <property type="protein sequence ID" value="OGI46807.1"/>
    <property type="molecule type" value="Genomic_DNA"/>
</dbReference>
<proteinExistence type="predicted"/>
<dbReference type="AlphaFoldDB" id="A0A1F6TNT9"/>
<reference evidence="4 5" key="1">
    <citation type="journal article" date="2016" name="Nat. Commun.">
        <title>Thousands of microbial genomes shed light on interconnected biogeochemical processes in an aquifer system.</title>
        <authorList>
            <person name="Anantharaman K."/>
            <person name="Brown C.T."/>
            <person name="Hug L.A."/>
            <person name="Sharon I."/>
            <person name="Castelle C.J."/>
            <person name="Probst A.J."/>
            <person name="Thomas B.C."/>
            <person name="Singh A."/>
            <person name="Wilkins M.J."/>
            <person name="Karaoz U."/>
            <person name="Brodie E.L."/>
            <person name="Williams K.H."/>
            <person name="Hubbard S.S."/>
            <person name="Banfield J.F."/>
        </authorList>
    </citation>
    <scope>NUCLEOTIDE SEQUENCE [LARGE SCALE GENOMIC DNA]</scope>
</reference>
<comment type="caution">
    <text evidence="4">The sequence shown here is derived from an EMBL/GenBank/DDBJ whole genome shotgun (WGS) entry which is preliminary data.</text>
</comment>